<dbReference type="InterPro" id="IPR052894">
    <property type="entry name" value="AsmA-related"/>
</dbReference>
<dbReference type="Pfam" id="PF05170">
    <property type="entry name" value="AsmA"/>
    <property type="match status" value="1"/>
</dbReference>
<reference evidence="2 3" key="1">
    <citation type="submission" date="2016-11" db="EMBL/GenBank/DDBJ databases">
        <title>Trade-off between light-utilization and light-protection in marine flavobacteria.</title>
        <authorList>
            <person name="Kumagai Y."/>
        </authorList>
    </citation>
    <scope>NUCLEOTIDE SEQUENCE [LARGE SCALE GENOMIC DNA]</scope>
    <source>
        <strain evidence="2 3">NBRC 107125</strain>
    </source>
</reference>
<dbReference type="GO" id="GO:0090313">
    <property type="term" value="P:regulation of protein targeting to membrane"/>
    <property type="evidence" value="ECO:0007669"/>
    <property type="project" value="TreeGrafter"/>
</dbReference>
<dbReference type="KEGG" id="osg:BST96_09960"/>
<dbReference type="AlphaFoldDB" id="A0A1X9NHN4"/>
<accession>A0A1X9NHN4</accession>
<evidence type="ECO:0000313" key="3">
    <source>
        <dbReference type="Proteomes" id="UP000193450"/>
    </source>
</evidence>
<dbReference type="STRING" id="716816.BST96_09960"/>
<feature type="domain" description="AsmA" evidence="1">
    <location>
        <begin position="697"/>
        <end position="939"/>
    </location>
</feature>
<gene>
    <name evidence="2" type="ORF">BST96_09960</name>
</gene>
<dbReference type="PANTHER" id="PTHR30441:SF4">
    <property type="entry name" value="PROTEIN ASMA"/>
    <property type="match status" value="1"/>
</dbReference>
<evidence type="ECO:0000259" key="1">
    <source>
        <dbReference type="Pfam" id="PF05170"/>
    </source>
</evidence>
<dbReference type="PANTHER" id="PTHR30441">
    <property type="entry name" value="DUF748 DOMAIN-CONTAINING PROTEIN"/>
    <property type="match status" value="1"/>
</dbReference>
<evidence type="ECO:0000313" key="2">
    <source>
        <dbReference type="EMBL" id="ARN74417.1"/>
    </source>
</evidence>
<dbReference type="InterPro" id="IPR007844">
    <property type="entry name" value="AsmA"/>
</dbReference>
<keyword evidence="3" id="KW-1185">Reference proteome</keyword>
<dbReference type="EMBL" id="CP019343">
    <property type="protein sequence ID" value="ARN74417.1"/>
    <property type="molecule type" value="Genomic_DNA"/>
</dbReference>
<organism evidence="2 3">
    <name type="scientific">Oceanicoccus sagamiensis</name>
    <dbReference type="NCBI Taxonomy" id="716816"/>
    <lineage>
        <taxon>Bacteria</taxon>
        <taxon>Pseudomonadati</taxon>
        <taxon>Pseudomonadota</taxon>
        <taxon>Gammaproteobacteria</taxon>
        <taxon>Cellvibrionales</taxon>
        <taxon>Spongiibacteraceae</taxon>
        <taxon>Oceanicoccus</taxon>
    </lineage>
</organism>
<proteinExistence type="predicted"/>
<dbReference type="Proteomes" id="UP000193450">
    <property type="component" value="Chromosome"/>
</dbReference>
<sequence length="1054" mass="114947">MIFVVLLFSDRKLVLEYAVAFTSDYRLSIDGPFSFGTEDGIGSITLGDATLYSALDGQTLLTVGRLELVADFGVFSLTSANIQKLRADNVVATVIKNDDETLNWPVPTPEKNQQEEGERDWDIVLGNIQLSNVRLSLDGFTDRAQQLHITSLNLSENLKPRIIESKARLNDLPIAVYGELYDLSAFVLDEQPLRLSLNTTIDNFRAGLVGVFSNSDTSTDLRLSISADNMKRLTDVFSEDFPDLGELSLSGQLLNQEDGYQLRDIEVEVDGRGLQLQMNGRVEHLLDDPALAGTVNVSSPDIGRFEILNTLAGRDLSGLQVDIAGHVSYLDQQAIFADLAVSANDKQQDVSVSAANLRLKFAGDNTVVDASSAVLAYQIKEDNPTAAEPWAYQYNADQLYAEIQQDFSAVIKTNGEYKGLPVSAGGEWKQDNSYRFDVVLDQAVAVIEGFLRDDQFQIVGRLVTPSLKPLAQLLDEKPLPITQGEIVIAVDINGADVVLSQLDLTLTNQSSSITVSGQADDLLTFDDYRLDVAVTAESLKHLDRWVSQHGEIVERSIDAFGDTRTYASSGDVNYRRAQAEVSPWLQDVMQALELDSWIKEYPALDAKTDLTMILTGRDDDLKIDINTLTLRSALAAVDWSGSLRDDGEQFSMQGNLTAVLQPGAVDEIVTSASLAAGTAQKDDGPITLSSMQIVAGNTELTGNLELDMADSLKKISGNLDFKVLDILPYTSSIEVADKQSNPPASPGGESFFSDEPYPLAWLPEYDVDLSITAEQWATPWFDARQLKLEVLYQDDVFTLNPVSFMVGQGALGGNFALDNSLAITAASLKLEADSLDPDLMSLLRDYNLMKSGSVNVRVDVTATGKTEKALASSLDGQMSLYTINSLLNGRDLADLAPEVLTQVNQKVNPFYKKPEEGEDTELQCAALHFDVQQGVMTADKSIILVTPDIVFGANGAIDLGKERLRMQIIPRVRRGLGISLRGTAAKMAVINGPMTAPVVEFDPKGALTSAGRDVAGTVLYGPIYWIYMGQAEKLLASSSSCTKLITRVEQRFNQ</sequence>
<name>A0A1X9NHN4_9GAMM</name>
<dbReference type="GO" id="GO:0005886">
    <property type="term" value="C:plasma membrane"/>
    <property type="evidence" value="ECO:0007669"/>
    <property type="project" value="TreeGrafter"/>
</dbReference>
<protein>
    <recommendedName>
        <fullName evidence="1">AsmA domain-containing protein</fullName>
    </recommendedName>
</protein>